<dbReference type="RefSeq" id="WP_219316894.1">
    <property type="nucleotide sequence ID" value="NZ_JAHWYN010000005.1"/>
</dbReference>
<gene>
    <name evidence="4" type="ORF">KZH69_07925</name>
</gene>
<evidence type="ECO:0000256" key="1">
    <source>
        <dbReference type="ARBA" id="ARBA00022679"/>
    </source>
</evidence>
<organism evidence="4 5">
    <name type="scientific">Flavobacterium taihuense</name>
    <dbReference type="NCBI Taxonomy" id="2857508"/>
    <lineage>
        <taxon>Bacteria</taxon>
        <taxon>Pseudomonadati</taxon>
        <taxon>Bacteroidota</taxon>
        <taxon>Flavobacteriia</taxon>
        <taxon>Flavobacteriales</taxon>
        <taxon>Flavobacteriaceae</taxon>
        <taxon>Flavobacterium</taxon>
    </lineage>
</organism>
<name>A0ABS6XVN1_9FLAO</name>
<dbReference type="CDD" id="cd04301">
    <property type="entry name" value="NAT_SF"/>
    <property type="match status" value="1"/>
</dbReference>
<evidence type="ECO:0000256" key="2">
    <source>
        <dbReference type="ARBA" id="ARBA00023315"/>
    </source>
</evidence>
<keyword evidence="1" id="KW-0808">Transferase</keyword>
<evidence type="ECO:0000259" key="3">
    <source>
        <dbReference type="PROSITE" id="PS51186"/>
    </source>
</evidence>
<accession>A0ABS6XVN1</accession>
<comment type="caution">
    <text evidence="4">The sequence shown here is derived from an EMBL/GenBank/DDBJ whole genome shotgun (WGS) entry which is preliminary data.</text>
</comment>
<dbReference type="InterPro" id="IPR050680">
    <property type="entry name" value="YpeA/RimI_acetyltransf"/>
</dbReference>
<dbReference type="PROSITE" id="PS51186">
    <property type="entry name" value="GNAT"/>
    <property type="match status" value="1"/>
</dbReference>
<feature type="domain" description="N-acetyltransferase" evidence="3">
    <location>
        <begin position="2"/>
        <end position="151"/>
    </location>
</feature>
<dbReference type="Proteomes" id="UP000812031">
    <property type="component" value="Unassembled WGS sequence"/>
</dbReference>
<dbReference type="EMBL" id="JAHWYN010000005">
    <property type="protein sequence ID" value="MBW4360412.1"/>
    <property type="molecule type" value="Genomic_DNA"/>
</dbReference>
<keyword evidence="5" id="KW-1185">Reference proteome</keyword>
<evidence type="ECO:0000313" key="5">
    <source>
        <dbReference type="Proteomes" id="UP000812031"/>
    </source>
</evidence>
<evidence type="ECO:0000313" key="4">
    <source>
        <dbReference type="EMBL" id="MBW4360412.1"/>
    </source>
</evidence>
<dbReference type="Pfam" id="PF00583">
    <property type="entry name" value="Acetyltransf_1"/>
    <property type="match status" value="1"/>
</dbReference>
<reference evidence="4 5" key="1">
    <citation type="submission" date="2021-07" db="EMBL/GenBank/DDBJ databases">
        <title>Flavobacterium sp. nov. isolated from sediment on the Taihu Lake.</title>
        <authorList>
            <person name="Qu J.-H."/>
        </authorList>
    </citation>
    <scope>NUCLEOTIDE SEQUENCE [LARGE SCALE GENOMIC DNA]</scope>
    <source>
        <strain evidence="4 5">NAS39</strain>
    </source>
</reference>
<dbReference type="InterPro" id="IPR000182">
    <property type="entry name" value="GNAT_dom"/>
</dbReference>
<sequence>MIHIRKATSHDLTILLEFEQGIIAAERPFDPTLKEGEISYYNLEKMISAADVEVIVAVLDEQIIGSGYARIEDAKPYLNHKLYAYLGFMFTHPDHRGKGVNTQIIEALSDWVRLHGISEMRLDVYNDNFSAIRAYEKAGFKKHLINMRISI</sequence>
<dbReference type="PANTHER" id="PTHR43420">
    <property type="entry name" value="ACETYLTRANSFERASE"/>
    <property type="match status" value="1"/>
</dbReference>
<protein>
    <submittedName>
        <fullName evidence="4">GNAT family N-acetyltransferase</fullName>
    </submittedName>
</protein>
<proteinExistence type="predicted"/>
<keyword evidence="2" id="KW-0012">Acyltransferase</keyword>
<dbReference type="PANTHER" id="PTHR43420:SF47">
    <property type="entry name" value="N-ACETYLTRANSFERASE DOMAIN-CONTAINING PROTEIN"/>
    <property type="match status" value="1"/>
</dbReference>